<feature type="region of interest" description="Disordered" evidence="1">
    <location>
        <begin position="222"/>
        <end position="265"/>
    </location>
</feature>
<sequence length="428" mass="46940">MIKPVESTIHTGLDQIHLVYNLGNDESNNLFGTICQKSLPSTGKMAQKSMFRRCKGVPKKHIRDTEGTDSADCSSSSNNRSTNNSTNSSSSDDSMTSPPTSFKQRKYGKDIYNGVGGSIQMGSYDDDRCLSVSGDDEDAYGDGGDDGGNVVSLPDSSVPSQRRAAALSSNTDGGVLMTSSPPRLTTCGDSDCDSDDESDGDSDFELENAIRYKKKIERTHADDNLSDDDDDDNISDSETCSSDDEPAIVGYGERRRTRSRNVSDSPPLDIQDLLTGVVVDDCAPDDIDVRYTYNINNDLAYSKCTQKFQFPVYSKADQKVIMAIRKKCKKFVTIKDTVFVKNLISKYTDSKIFDCNHYPSRFPSKNLDESMTALKTLSKCLTDDLTNGKTIMVQRSALGAALSAYSANVEVVPTIFQRHTNHVKNARV</sequence>
<feature type="compositionally biased region" description="Acidic residues" evidence="1">
    <location>
        <begin position="190"/>
        <end position="205"/>
    </location>
</feature>
<feature type="region of interest" description="Disordered" evidence="1">
    <location>
        <begin position="123"/>
        <end position="205"/>
    </location>
</feature>
<accession>A0A9P0IWB3</accession>
<feature type="compositionally biased region" description="Basic residues" evidence="1">
    <location>
        <begin position="50"/>
        <end position="62"/>
    </location>
</feature>
<feature type="region of interest" description="Disordered" evidence="1">
    <location>
        <begin position="46"/>
        <end position="108"/>
    </location>
</feature>
<reference evidence="2" key="2">
    <citation type="submission" date="2022-10" db="EMBL/GenBank/DDBJ databases">
        <authorList>
            <consortium name="ENA_rothamsted_submissions"/>
            <consortium name="culmorum"/>
            <person name="King R."/>
        </authorList>
    </citation>
    <scope>NUCLEOTIDE SEQUENCE</scope>
</reference>
<feature type="compositionally biased region" description="Low complexity" evidence="1">
    <location>
        <begin position="68"/>
        <end position="101"/>
    </location>
</feature>
<feature type="compositionally biased region" description="Acidic residues" evidence="1">
    <location>
        <begin position="224"/>
        <end position="246"/>
    </location>
</feature>
<evidence type="ECO:0000313" key="2">
    <source>
        <dbReference type="EMBL" id="CAH1721462.1"/>
    </source>
</evidence>
<proteinExistence type="predicted"/>
<name>A0A9P0IWB3_APHGO</name>
<keyword evidence="3" id="KW-1185">Reference proteome</keyword>
<feature type="compositionally biased region" description="Polar residues" evidence="1">
    <location>
        <begin position="167"/>
        <end position="183"/>
    </location>
</feature>
<dbReference type="Proteomes" id="UP001154329">
    <property type="component" value="Chromosome 2"/>
</dbReference>
<dbReference type="EMBL" id="OU899035">
    <property type="protein sequence ID" value="CAH1721462.1"/>
    <property type="molecule type" value="Genomic_DNA"/>
</dbReference>
<dbReference type="AlphaFoldDB" id="A0A9P0IWB3"/>
<gene>
    <name evidence="2" type="ORF">APHIGO_LOCUS4398</name>
</gene>
<protein>
    <submittedName>
        <fullName evidence="2">Uncharacterized protein</fullName>
    </submittedName>
</protein>
<organism evidence="2 3">
    <name type="scientific">Aphis gossypii</name>
    <name type="common">Cotton aphid</name>
    <dbReference type="NCBI Taxonomy" id="80765"/>
    <lineage>
        <taxon>Eukaryota</taxon>
        <taxon>Metazoa</taxon>
        <taxon>Ecdysozoa</taxon>
        <taxon>Arthropoda</taxon>
        <taxon>Hexapoda</taxon>
        <taxon>Insecta</taxon>
        <taxon>Pterygota</taxon>
        <taxon>Neoptera</taxon>
        <taxon>Paraneoptera</taxon>
        <taxon>Hemiptera</taxon>
        <taxon>Sternorrhyncha</taxon>
        <taxon>Aphidomorpha</taxon>
        <taxon>Aphidoidea</taxon>
        <taxon>Aphididae</taxon>
        <taxon>Aphidini</taxon>
        <taxon>Aphis</taxon>
        <taxon>Aphis</taxon>
    </lineage>
</organism>
<reference evidence="2" key="1">
    <citation type="submission" date="2022-02" db="EMBL/GenBank/DDBJ databases">
        <authorList>
            <person name="King R."/>
        </authorList>
    </citation>
    <scope>NUCLEOTIDE SEQUENCE</scope>
</reference>
<evidence type="ECO:0000256" key="1">
    <source>
        <dbReference type="SAM" id="MobiDB-lite"/>
    </source>
</evidence>
<evidence type="ECO:0000313" key="3">
    <source>
        <dbReference type="Proteomes" id="UP001154329"/>
    </source>
</evidence>
<feature type="compositionally biased region" description="Acidic residues" evidence="1">
    <location>
        <begin position="134"/>
        <end position="145"/>
    </location>
</feature>